<evidence type="ECO:0000313" key="1">
    <source>
        <dbReference type="EMBL" id="WNC14875.1"/>
    </source>
</evidence>
<protein>
    <submittedName>
        <fullName evidence="1">Uncharacterized protein</fullName>
    </submittedName>
</protein>
<reference evidence="1 2" key="1">
    <citation type="submission" date="2023-09" db="EMBL/GenBank/DDBJ databases">
        <title>Complete Genome and Methylome dissection of Bacillus brevis NEB573 original source of BbsI restriction endonuclease.</title>
        <authorList>
            <person name="Fomenkov A."/>
            <person name="Roberts R.D."/>
        </authorList>
    </citation>
    <scope>NUCLEOTIDE SEQUENCE [LARGE SCALE GENOMIC DNA]</scope>
    <source>
        <strain evidence="1 2">NEB573</strain>
    </source>
</reference>
<dbReference type="Proteomes" id="UP001256827">
    <property type="component" value="Chromosome"/>
</dbReference>
<proteinExistence type="predicted"/>
<organism evidence="1 2">
    <name type="scientific">Brevibacillus brevis</name>
    <name type="common">Bacillus brevis</name>
    <dbReference type="NCBI Taxonomy" id="1393"/>
    <lineage>
        <taxon>Bacteria</taxon>
        <taxon>Bacillati</taxon>
        <taxon>Bacillota</taxon>
        <taxon>Bacilli</taxon>
        <taxon>Bacillales</taxon>
        <taxon>Paenibacillaceae</taxon>
        <taxon>Brevibacillus</taxon>
    </lineage>
</organism>
<accession>A0ABY9T456</accession>
<keyword evidence="2" id="KW-1185">Reference proteome</keyword>
<sequence>MELTLVIITCDAYCNMGYIYVQPPKENLKKLLCDKDNKISQYVDEHSLQIPLEIESDKSNFLEGMSLSEKTYKQALGTEIDAEYCNDLDKDGYLIGIELNLTKDKLINLVVNRAFKIYKTKWQGLSFYISTFDYENKVFDSNNVIYPLSKKRDAFLVIEITGPYKVGLVKALITANDDVYPIDYLLDPQFILSEYTL</sequence>
<name>A0ABY9T456_BREBE</name>
<gene>
    <name evidence="1" type="ORF">RGB73_00290</name>
</gene>
<dbReference type="RefSeq" id="WP_310767675.1">
    <property type="nucleotide sequence ID" value="NZ_CP134050.1"/>
</dbReference>
<dbReference type="EMBL" id="CP134050">
    <property type="protein sequence ID" value="WNC14875.1"/>
    <property type="molecule type" value="Genomic_DNA"/>
</dbReference>
<evidence type="ECO:0000313" key="2">
    <source>
        <dbReference type="Proteomes" id="UP001256827"/>
    </source>
</evidence>